<dbReference type="Gene3D" id="3.40.50.1820">
    <property type="entry name" value="alpha/beta hydrolase"/>
    <property type="match status" value="1"/>
</dbReference>
<protein>
    <recommendedName>
        <fullName evidence="2">Fungal lipase-type domain-containing protein</fullName>
    </recommendedName>
</protein>
<feature type="domain" description="Fungal lipase-type" evidence="2">
    <location>
        <begin position="315"/>
        <end position="469"/>
    </location>
</feature>
<evidence type="ECO:0000259" key="2">
    <source>
        <dbReference type="Pfam" id="PF01764"/>
    </source>
</evidence>
<feature type="region of interest" description="Disordered" evidence="1">
    <location>
        <begin position="181"/>
        <end position="232"/>
    </location>
</feature>
<keyword evidence="4" id="KW-1185">Reference proteome</keyword>
<dbReference type="PANTHER" id="PTHR46023">
    <property type="entry name" value="LIPASE CLASS 3 PROTEIN-LIKE"/>
    <property type="match status" value="1"/>
</dbReference>
<feature type="region of interest" description="Disordered" evidence="1">
    <location>
        <begin position="91"/>
        <end position="113"/>
    </location>
</feature>
<dbReference type="SUPFAM" id="SSF53474">
    <property type="entry name" value="alpha/beta-Hydrolases"/>
    <property type="match status" value="1"/>
</dbReference>
<dbReference type="InterPro" id="IPR002921">
    <property type="entry name" value="Fungal_lipase-type"/>
</dbReference>
<gene>
    <name evidence="3" type="ORF">VTJ49DRAFT_2629</name>
</gene>
<evidence type="ECO:0000313" key="4">
    <source>
        <dbReference type="Proteomes" id="UP001583172"/>
    </source>
</evidence>
<comment type="caution">
    <text evidence="3">The sequence shown here is derived from an EMBL/GenBank/DDBJ whole genome shotgun (WGS) entry which is preliminary data.</text>
</comment>
<sequence>MAFFVRYKKVKKSPSQPSKDRKREQKSSQPASPNPVPQGWQPGSPHQQALPFQPAGLLPAPAGWNGGPSAPPAYAQPGTYPPIIVNQHHYYLGAPPPLPPRPDASPATPPSGKLNLETAVDLAKDLYQGLPHWLDHVLPSWHACGNQLVHQGNGLVNEISHRFDNVLTAIDQGAYNGREHDIYSWQPGDASTPPASSQAATETTKKAHPKTDKKSHKRHAPKGQTSVPAGGNSGGLFAKVELYANSRLPMNLPPLKLRYIPTYPLLCLAAQYSERVYDPPSSRAERDTHINASWFSGTKAMVIKSVPMDYMNTIVFAIRGTATFMDWAVNLDTTPTSPRGFLDDPTNLCHAGFLSVARNMVAPVARRLRQLLEEDPGRASHSLLITGHSAGGAVAALLYAHMLAMTPEAGSELNAVAGCFKRVHCVTFGAPPVSVKPIAKPSDEDGRRPQLRKSVFLAFVNEGDPVVRADRAYVKSLLELFAAPAPKPKTVTAPGDGKGSSVAVVKTGDGKKPRKQVYSTITTERTKTKTTTTTSTSSMPSTAQPIWPVPNGTLSLAGRIVVLRAGDPGRVKTTKKTRTVEERLREGVIAQVATDSQLRGVVWGDPVAHMMRLYAGRVEVLAVGAVTARGC</sequence>
<name>A0ABR3V9U7_HUMIN</name>
<organism evidence="3 4">
    <name type="scientific">Humicola insolens</name>
    <name type="common">Soft-rot fungus</name>
    <dbReference type="NCBI Taxonomy" id="85995"/>
    <lineage>
        <taxon>Eukaryota</taxon>
        <taxon>Fungi</taxon>
        <taxon>Dikarya</taxon>
        <taxon>Ascomycota</taxon>
        <taxon>Pezizomycotina</taxon>
        <taxon>Sordariomycetes</taxon>
        <taxon>Sordariomycetidae</taxon>
        <taxon>Sordariales</taxon>
        <taxon>Chaetomiaceae</taxon>
        <taxon>Mycothermus</taxon>
    </lineage>
</organism>
<evidence type="ECO:0000256" key="1">
    <source>
        <dbReference type="SAM" id="MobiDB-lite"/>
    </source>
</evidence>
<evidence type="ECO:0000313" key="3">
    <source>
        <dbReference type="EMBL" id="KAL1838491.1"/>
    </source>
</evidence>
<feature type="compositionally biased region" description="Pro residues" evidence="1">
    <location>
        <begin position="94"/>
        <end position="109"/>
    </location>
</feature>
<dbReference type="Proteomes" id="UP001583172">
    <property type="component" value="Unassembled WGS sequence"/>
</dbReference>
<feature type="region of interest" description="Disordered" evidence="1">
    <location>
        <begin position="1"/>
        <end position="75"/>
    </location>
</feature>
<feature type="compositionally biased region" description="Basic residues" evidence="1">
    <location>
        <begin position="1"/>
        <end position="12"/>
    </location>
</feature>
<proteinExistence type="predicted"/>
<feature type="compositionally biased region" description="Low complexity" evidence="1">
    <location>
        <begin position="519"/>
        <end position="542"/>
    </location>
</feature>
<dbReference type="Pfam" id="PF01764">
    <property type="entry name" value="Lipase_3"/>
    <property type="match status" value="1"/>
</dbReference>
<dbReference type="CDD" id="cd00519">
    <property type="entry name" value="Lipase_3"/>
    <property type="match status" value="1"/>
</dbReference>
<dbReference type="EMBL" id="JAZGSY010000211">
    <property type="protein sequence ID" value="KAL1838491.1"/>
    <property type="molecule type" value="Genomic_DNA"/>
</dbReference>
<dbReference type="PANTHER" id="PTHR46023:SF6">
    <property type="entry name" value="LIPASE CLASS 3 FAMILY PROTEIN"/>
    <property type="match status" value="1"/>
</dbReference>
<accession>A0ABR3V9U7</accession>
<feature type="compositionally biased region" description="Low complexity" evidence="1">
    <location>
        <begin position="190"/>
        <end position="202"/>
    </location>
</feature>
<reference evidence="3 4" key="1">
    <citation type="journal article" date="2024" name="Commun. Biol.">
        <title>Comparative genomic analysis of thermophilic fungi reveals convergent evolutionary adaptations and gene losses.</title>
        <authorList>
            <person name="Steindorff A.S."/>
            <person name="Aguilar-Pontes M.V."/>
            <person name="Robinson A.J."/>
            <person name="Andreopoulos B."/>
            <person name="LaButti K."/>
            <person name="Kuo A."/>
            <person name="Mondo S."/>
            <person name="Riley R."/>
            <person name="Otillar R."/>
            <person name="Haridas S."/>
            <person name="Lipzen A."/>
            <person name="Grimwood J."/>
            <person name="Schmutz J."/>
            <person name="Clum A."/>
            <person name="Reid I.D."/>
            <person name="Moisan M.C."/>
            <person name="Butler G."/>
            <person name="Nguyen T.T.M."/>
            <person name="Dewar K."/>
            <person name="Conant G."/>
            <person name="Drula E."/>
            <person name="Henrissat B."/>
            <person name="Hansel C."/>
            <person name="Singer S."/>
            <person name="Hutchinson M.I."/>
            <person name="de Vries R.P."/>
            <person name="Natvig D.O."/>
            <person name="Powell A.J."/>
            <person name="Tsang A."/>
            <person name="Grigoriev I.V."/>
        </authorList>
    </citation>
    <scope>NUCLEOTIDE SEQUENCE [LARGE SCALE GENOMIC DNA]</scope>
    <source>
        <strain evidence="3 4">CBS 620.91</strain>
    </source>
</reference>
<dbReference type="InterPro" id="IPR029058">
    <property type="entry name" value="AB_hydrolase_fold"/>
</dbReference>
<feature type="region of interest" description="Disordered" evidence="1">
    <location>
        <begin position="490"/>
        <end position="547"/>
    </location>
</feature>
<feature type="compositionally biased region" description="Basic and acidic residues" evidence="1">
    <location>
        <begin position="203"/>
        <end position="212"/>
    </location>
</feature>